<dbReference type="Gene3D" id="3.40.50.300">
    <property type="entry name" value="P-loop containing nucleotide triphosphate hydrolases"/>
    <property type="match status" value="1"/>
</dbReference>
<keyword evidence="1" id="KW-0418">Kinase</keyword>
<gene>
    <name evidence="1" type="ORF">PS9374_01165</name>
</gene>
<accession>A0A171BT82</accession>
<keyword evidence="2" id="KW-1185">Reference proteome</keyword>
<keyword evidence="1" id="KW-0808">Transferase</keyword>
<dbReference type="InterPro" id="IPR027417">
    <property type="entry name" value="P-loop_NTPase"/>
</dbReference>
<dbReference type="SUPFAM" id="SSF52540">
    <property type="entry name" value="P-loop containing nucleoside triphosphate hydrolases"/>
    <property type="match status" value="1"/>
</dbReference>
<dbReference type="GO" id="GO:0016301">
    <property type="term" value="F:kinase activity"/>
    <property type="evidence" value="ECO:0007669"/>
    <property type="project" value="UniProtKB-KW"/>
</dbReference>
<evidence type="ECO:0000313" key="2">
    <source>
        <dbReference type="Proteomes" id="UP000077701"/>
    </source>
</evidence>
<dbReference type="EMBL" id="BDCX01000002">
    <property type="protein sequence ID" value="GAT65532.1"/>
    <property type="molecule type" value="Genomic_DNA"/>
</dbReference>
<dbReference type="AlphaFoldDB" id="A0A171BT82"/>
<proteinExistence type="predicted"/>
<reference evidence="2" key="2">
    <citation type="submission" date="2016-04" db="EMBL/GenBank/DDBJ databases">
        <title>Planomonospora sphaerica JCM9374 whole genome shotgun sequence.</title>
        <authorList>
            <person name="Suzuki T."/>
            <person name="Dohra H."/>
            <person name="Kodani S."/>
        </authorList>
    </citation>
    <scope>NUCLEOTIDE SEQUENCE [LARGE SCALE GENOMIC DNA]</scope>
    <source>
        <strain evidence="2">JCM 9374</strain>
    </source>
</reference>
<name>A0A171BT82_9ACTN</name>
<dbReference type="OrthoDB" id="2639622at2"/>
<evidence type="ECO:0000313" key="1">
    <source>
        <dbReference type="EMBL" id="GAT65532.1"/>
    </source>
</evidence>
<sequence length="170" mass="19609">MEDAAARRTPPSRTVVMMCGPAGSGKTTYALDLEESGYTRLSIDEEIWRRFGRDGAEFAPEEYERHKSTAEEELWARLAALMRAGRPVVLDYSFWSRETRRRYQAFIESHGYRWELVYLKADRETLQRRLAARNAVRGANAVTVSEELLDRYLAGFQEPVGEGERTVLQR</sequence>
<dbReference type="STRING" id="161355.PS9374_01165"/>
<reference evidence="1 2" key="1">
    <citation type="journal article" date="2016" name="Genome Announc.">
        <title>Draft Genome Sequence of Planomonospora sphaerica JCM9374, a Rare Actinomycete.</title>
        <authorList>
            <person name="Dohra H."/>
            <person name="Suzuki T."/>
            <person name="Inoue Y."/>
            <person name="Kodani S."/>
        </authorList>
    </citation>
    <scope>NUCLEOTIDE SEQUENCE [LARGE SCALE GENOMIC DNA]</scope>
    <source>
        <strain evidence="1 2">JCM 9374</strain>
    </source>
</reference>
<dbReference type="Proteomes" id="UP000077701">
    <property type="component" value="Unassembled WGS sequence"/>
</dbReference>
<organism evidence="1 2">
    <name type="scientific">Planomonospora sphaerica</name>
    <dbReference type="NCBI Taxonomy" id="161355"/>
    <lineage>
        <taxon>Bacteria</taxon>
        <taxon>Bacillati</taxon>
        <taxon>Actinomycetota</taxon>
        <taxon>Actinomycetes</taxon>
        <taxon>Streptosporangiales</taxon>
        <taxon>Streptosporangiaceae</taxon>
        <taxon>Planomonospora</taxon>
    </lineage>
</organism>
<protein>
    <submittedName>
        <fullName evidence="1">Kinase</fullName>
    </submittedName>
</protein>
<dbReference type="RefSeq" id="WP_068894998.1">
    <property type="nucleotide sequence ID" value="NZ_BDCX01000002.1"/>
</dbReference>
<comment type="caution">
    <text evidence="1">The sequence shown here is derived from an EMBL/GenBank/DDBJ whole genome shotgun (WGS) entry which is preliminary data.</text>
</comment>
<dbReference type="Pfam" id="PF13671">
    <property type="entry name" value="AAA_33"/>
    <property type="match status" value="1"/>
</dbReference>